<dbReference type="EMBL" id="KL198125">
    <property type="protein sequence ID" value="KDQ06731.1"/>
    <property type="molecule type" value="Genomic_DNA"/>
</dbReference>
<dbReference type="AlphaFoldDB" id="A0A067M572"/>
<dbReference type="InParanoid" id="A0A067M572"/>
<evidence type="ECO:0000313" key="1">
    <source>
        <dbReference type="EMBL" id="KDQ06731.1"/>
    </source>
</evidence>
<organism evidence="1 2">
    <name type="scientific">Botryobasidium botryosum (strain FD-172 SS1)</name>
    <dbReference type="NCBI Taxonomy" id="930990"/>
    <lineage>
        <taxon>Eukaryota</taxon>
        <taxon>Fungi</taxon>
        <taxon>Dikarya</taxon>
        <taxon>Basidiomycota</taxon>
        <taxon>Agaricomycotina</taxon>
        <taxon>Agaricomycetes</taxon>
        <taxon>Cantharellales</taxon>
        <taxon>Botryobasidiaceae</taxon>
        <taxon>Botryobasidium</taxon>
    </lineage>
</organism>
<proteinExistence type="predicted"/>
<reference evidence="2" key="1">
    <citation type="journal article" date="2014" name="Proc. Natl. Acad. Sci. U.S.A.">
        <title>Extensive sampling of basidiomycete genomes demonstrates inadequacy of the white-rot/brown-rot paradigm for wood decay fungi.</title>
        <authorList>
            <person name="Riley R."/>
            <person name="Salamov A.A."/>
            <person name="Brown D.W."/>
            <person name="Nagy L.G."/>
            <person name="Floudas D."/>
            <person name="Held B.W."/>
            <person name="Levasseur A."/>
            <person name="Lombard V."/>
            <person name="Morin E."/>
            <person name="Otillar R."/>
            <person name="Lindquist E.A."/>
            <person name="Sun H."/>
            <person name="LaButti K.M."/>
            <person name="Schmutz J."/>
            <person name="Jabbour D."/>
            <person name="Luo H."/>
            <person name="Baker S.E."/>
            <person name="Pisabarro A.G."/>
            <person name="Walton J.D."/>
            <person name="Blanchette R.A."/>
            <person name="Henrissat B."/>
            <person name="Martin F."/>
            <person name="Cullen D."/>
            <person name="Hibbett D.S."/>
            <person name="Grigoriev I.V."/>
        </authorList>
    </citation>
    <scope>NUCLEOTIDE SEQUENCE [LARGE SCALE GENOMIC DNA]</scope>
    <source>
        <strain evidence="2">FD-172 SS1</strain>
    </source>
</reference>
<accession>A0A067M572</accession>
<dbReference type="Proteomes" id="UP000027195">
    <property type="component" value="Unassembled WGS sequence"/>
</dbReference>
<dbReference type="HOGENOM" id="CLU_2960423_0_0_1"/>
<name>A0A067M572_BOTB1</name>
<gene>
    <name evidence="1" type="ORF">BOTBODRAFT_243346</name>
</gene>
<evidence type="ECO:0000313" key="2">
    <source>
        <dbReference type="Proteomes" id="UP000027195"/>
    </source>
</evidence>
<keyword evidence="2" id="KW-1185">Reference proteome</keyword>
<protein>
    <submittedName>
        <fullName evidence="1">Uncharacterized protein</fullName>
    </submittedName>
</protein>
<sequence length="59" mass="6974">MWSIYLRAQRLFQLPMLFPVAIPPLLGGTIQRKLFRQEAHRQTYHRSESLAIPRLAIQD</sequence>